<proteinExistence type="predicted"/>
<sequence>MDFTRDMVIGVFAGEIRGPAAVAIVRVTREPNRLVVWYTFRDTRPMPAAESGVPSTPFSIIRLPRSSLPVSFVQVKAPQVLRRP</sequence>
<gene>
    <name evidence="1" type="ORF">E6H03_06065</name>
</gene>
<protein>
    <submittedName>
        <fullName evidence="1">Uncharacterized protein</fullName>
    </submittedName>
</protein>
<dbReference type="Proteomes" id="UP000318093">
    <property type="component" value="Unassembled WGS sequence"/>
</dbReference>
<dbReference type="EMBL" id="VBAN01000179">
    <property type="protein sequence ID" value="TMI82096.1"/>
    <property type="molecule type" value="Genomic_DNA"/>
</dbReference>
<accession>A0A537JG61</accession>
<organism evidence="1 2">
    <name type="scientific">Candidatus Segetimicrobium genomatis</name>
    <dbReference type="NCBI Taxonomy" id="2569760"/>
    <lineage>
        <taxon>Bacteria</taxon>
        <taxon>Bacillati</taxon>
        <taxon>Candidatus Sysuimicrobiota</taxon>
        <taxon>Candidatus Sysuimicrobiia</taxon>
        <taxon>Candidatus Sysuimicrobiales</taxon>
        <taxon>Candidatus Segetimicrobiaceae</taxon>
        <taxon>Candidatus Segetimicrobium</taxon>
    </lineage>
</organism>
<name>A0A537JG61_9BACT</name>
<evidence type="ECO:0000313" key="2">
    <source>
        <dbReference type="Proteomes" id="UP000318093"/>
    </source>
</evidence>
<dbReference type="AlphaFoldDB" id="A0A537JG61"/>
<comment type="caution">
    <text evidence="1">The sequence shown here is derived from an EMBL/GenBank/DDBJ whole genome shotgun (WGS) entry which is preliminary data.</text>
</comment>
<evidence type="ECO:0000313" key="1">
    <source>
        <dbReference type="EMBL" id="TMI82096.1"/>
    </source>
</evidence>
<reference evidence="1 2" key="1">
    <citation type="journal article" date="2019" name="Nat. Microbiol.">
        <title>Mediterranean grassland soil C-N compound turnover is dependent on rainfall and depth, and is mediated by genomically divergent microorganisms.</title>
        <authorList>
            <person name="Diamond S."/>
            <person name="Andeer P.F."/>
            <person name="Li Z."/>
            <person name="Crits-Christoph A."/>
            <person name="Burstein D."/>
            <person name="Anantharaman K."/>
            <person name="Lane K.R."/>
            <person name="Thomas B.C."/>
            <person name="Pan C."/>
            <person name="Northen T.R."/>
            <person name="Banfield J.F."/>
        </authorList>
    </citation>
    <scope>NUCLEOTIDE SEQUENCE [LARGE SCALE GENOMIC DNA]</scope>
    <source>
        <strain evidence="1">NP_6</strain>
    </source>
</reference>